<dbReference type="EMBL" id="WNDS01000001">
    <property type="protein sequence ID" value="KAF1017686.1"/>
    <property type="molecule type" value="Genomic_DNA"/>
</dbReference>
<organism evidence="1 2">
    <name type="scientific">Stenotrophomonas maltophilia</name>
    <name type="common">Pseudomonas maltophilia</name>
    <name type="synonym">Xanthomonas maltophilia</name>
    <dbReference type="NCBI Taxonomy" id="40324"/>
    <lineage>
        <taxon>Bacteria</taxon>
        <taxon>Pseudomonadati</taxon>
        <taxon>Pseudomonadota</taxon>
        <taxon>Gammaproteobacteria</taxon>
        <taxon>Lysobacterales</taxon>
        <taxon>Lysobacteraceae</taxon>
        <taxon>Stenotrophomonas</taxon>
        <taxon>Stenotrophomonas maltophilia group</taxon>
    </lineage>
</organism>
<gene>
    <name evidence="1" type="ORF">GAK31_00954</name>
</gene>
<dbReference type="Proteomes" id="UP000487117">
    <property type="component" value="Unassembled WGS sequence"/>
</dbReference>
<dbReference type="AlphaFoldDB" id="A0A7V8FKE3"/>
<proteinExistence type="predicted"/>
<name>A0A7V8FKE3_STEMA</name>
<comment type="caution">
    <text evidence="1">The sequence shown here is derived from an EMBL/GenBank/DDBJ whole genome shotgun (WGS) entry which is preliminary data.</text>
</comment>
<protein>
    <submittedName>
        <fullName evidence="1">Uncharacterized protein</fullName>
    </submittedName>
</protein>
<reference evidence="2" key="1">
    <citation type="journal article" date="2020" name="MBio">
        <title>Horizontal gene transfer to a defensive symbiont with a reduced genome amongst a multipartite beetle microbiome.</title>
        <authorList>
            <person name="Waterworth S.C."/>
            <person name="Florez L.V."/>
            <person name="Rees E.R."/>
            <person name="Hertweck C."/>
            <person name="Kaltenpoth M."/>
            <person name="Kwan J.C."/>
        </authorList>
    </citation>
    <scope>NUCLEOTIDE SEQUENCE [LARGE SCALE GENOMIC DNA]</scope>
</reference>
<evidence type="ECO:0000313" key="1">
    <source>
        <dbReference type="EMBL" id="KAF1017686.1"/>
    </source>
</evidence>
<sequence>MAKAVRAWLQANPSWHFMGEIVAGFPKEAHDKVARAVVAMSRRGQIQSFGIHGTKRYQFGRARSG</sequence>
<accession>A0A7V8FKE3</accession>
<evidence type="ECO:0000313" key="2">
    <source>
        <dbReference type="Proteomes" id="UP000487117"/>
    </source>
</evidence>